<dbReference type="PANTHER" id="PTHR43245:SF13">
    <property type="entry name" value="UDP-D-APIOSE_UDP-D-XYLOSE SYNTHASE 2"/>
    <property type="match status" value="1"/>
</dbReference>
<sequence>MTRYQTISQQLEAEPKRWLITGVAGFIGSALLERLLGLGQDVVGIDNFATGHQHNIDDVLSQFPDARFTFVEGSITDGDACKRACDGVDYVLHQAALGSVPRSINEPRASHHANVNGFLELMLSARDAGVKRAVYASSSSVYGDHPGLPKVEERIGRQLSPYAITKRVDELYAGVIQDCYGTEIIGLRYFNVFGRRQDPLGAYAAVIPRWVDALLGGRGCQIFGDGSNSRDFCYVDNAVQANILAATTGGPEVTNTVYNVGCGGRTTLVELFEYIRDGLAEMHPEVADAQPEFTEPRAGDVLHSQANIDKIREKLGYEHTHEIREGLRETVHWFAERAGKS</sequence>
<gene>
    <name evidence="2" type="ordered locus">Hoch_5210</name>
</gene>
<dbReference type="InterPro" id="IPR036291">
    <property type="entry name" value="NAD(P)-bd_dom_sf"/>
</dbReference>
<dbReference type="RefSeq" id="WP_012830288.1">
    <property type="nucleotide sequence ID" value="NC_013440.1"/>
</dbReference>
<keyword evidence="3" id="KW-1185">Reference proteome</keyword>
<dbReference type="eggNOG" id="COG0451">
    <property type="taxonomic scope" value="Bacteria"/>
</dbReference>
<dbReference type="Gene3D" id="3.40.50.720">
    <property type="entry name" value="NAD(P)-binding Rossmann-like Domain"/>
    <property type="match status" value="1"/>
</dbReference>
<dbReference type="Pfam" id="PF01370">
    <property type="entry name" value="Epimerase"/>
    <property type="match status" value="1"/>
</dbReference>
<organism evidence="2 3">
    <name type="scientific">Haliangium ochraceum (strain DSM 14365 / JCM 11303 / SMP-2)</name>
    <dbReference type="NCBI Taxonomy" id="502025"/>
    <lineage>
        <taxon>Bacteria</taxon>
        <taxon>Pseudomonadati</taxon>
        <taxon>Myxococcota</taxon>
        <taxon>Polyangia</taxon>
        <taxon>Haliangiales</taxon>
        <taxon>Kofleriaceae</taxon>
        <taxon>Haliangium</taxon>
    </lineage>
</organism>
<feature type="domain" description="NAD-dependent epimerase/dehydratase" evidence="1">
    <location>
        <begin position="18"/>
        <end position="261"/>
    </location>
</feature>
<dbReference type="SUPFAM" id="SSF51735">
    <property type="entry name" value="NAD(P)-binding Rossmann-fold domains"/>
    <property type="match status" value="1"/>
</dbReference>
<dbReference type="InterPro" id="IPR001509">
    <property type="entry name" value="Epimerase_deHydtase"/>
</dbReference>
<dbReference type="KEGG" id="hoh:Hoch_5210"/>
<dbReference type="HOGENOM" id="CLU_007383_1_7_7"/>
<dbReference type="OrthoDB" id="9801785at2"/>
<dbReference type="Gene3D" id="3.90.25.10">
    <property type="entry name" value="UDP-galactose 4-epimerase, domain 1"/>
    <property type="match status" value="1"/>
</dbReference>
<dbReference type="AlphaFoldDB" id="D0LWP6"/>
<dbReference type="InterPro" id="IPR050177">
    <property type="entry name" value="Lipid_A_modif_metabolic_enz"/>
</dbReference>
<dbReference type="STRING" id="502025.Hoch_5210"/>
<dbReference type="CDD" id="cd05256">
    <property type="entry name" value="UDP_AE_SDR_e"/>
    <property type="match status" value="1"/>
</dbReference>
<protein>
    <submittedName>
        <fullName evidence="2">NAD-dependent epimerase/dehydratase</fullName>
    </submittedName>
</protein>
<dbReference type="Proteomes" id="UP000001880">
    <property type="component" value="Chromosome"/>
</dbReference>
<dbReference type="PRINTS" id="PR01713">
    <property type="entry name" value="NUCEPIMERASE"/>
</dbReference>
<reference evidence="2 3" key="1">
    <citation type="journal article" date="2010" name="Stand. Genomic Sci.">
        <title>Complete genome sequence of Haliangium ochraceum type strain (SMP-2).</title>
        <authorList>
            <consortium name="US DOE Joint Genome Institute (JGI-PGF)"/>
            <person name="Ivanova N."/>
            <person name="Daum C."/>
            <person name="Lang E."/>
            <person name="Abt B."/>
            <person name="Kopitz M."/>
            <person name="Saunders E."/>
            <person name="Lapidus A."/>
            <person name="Lucas S."/>
            <person name="Glavina Del Rio T."/>
            <person name="Nolan M."/>
            <person name="Tice H."/>
            <person name="Copeland A."/>
            <person name="Cheng J.F."/>
            <person name="Chen F."/>
            <person name="Bruce D."/>
            <person name="Goodwin L."/>
            <person name="Pitluck S."/>
            <person name="Mavromatis K."/>
            <person name="Pati A."/>
            <person name="Mikhailova N."/>
            <person name="Chen A."/>
            <person name="Palaniappan K."/>
            <person name="Land M."/>
            <person name="Hauser L."/>
            <person name="Chang Y.J."/>
            <person name="Jeffries C.D."/>
            <person name="Detter J.C."/>
            <person name="Brettin T."/>
            <person name="Rohde M."/>
            <person name="Goker M."/>
            <person name="Bristow J."/>
            <person name="Markowitz V."/>
            <person name="Eisen J.A."/>
            <person name="Hugenholtz P."/>
            <person name="Kyrpides N.C."/>
            <person name="Klenk H.P."/>
        </authorList>
    </citation>
    <scope>NUCLEOTIDE SEQUENCE [LARGE SCALE GENOMIC DNA]</scope>
    <source>
        <strain evidence="3">DSM 14365 / CIP 107738 / JCM 11303 / AJ 13395 / SMP-2</strain>
    </source>
</reference>
<dbReference type="PANTHER" id="PTHR43245">
    <property type="entry name" value="BIFUNCTIONAL POLYMYXIN RESISTANCE PROTEIN ARNA"/>
    <property type="match status" value="1"/>
</dbReference>
<evidence type="ECO:0000313" key="2">
    <source>
        <dbReference type="EMBL" id="ACY17696.1"/>
    </source>
</evidence>
<name>D0LWP6_HALO1</name>
<proteinExistence type="predicted"/>
<accession>D0LWP6</accession>
<evidence type="ECO:0000313" key="3">
    <source>
        <dbReference type="Proteomes" id="UP000001880"/>
    </source>
</evidence>
<dbReference type="EMBL" id="CP001804">
    <property type="protein sequence ID" value="ACY17696.1"/>
    <property type="molecule type" value="Genomic_DNA"/>
</dbReference>
<evidence type="ECO:0000259" key="1">
    <source>
        <dbReference type="Pfam" id="PF01370"/>
    </source>
</evidence>